<sequence length="1010" mass="113652">MNRNFKIEILIRIASVMCFLLLIISVPGLAQIPSVSVQSDDFIESWLTCGPFLINPEAGDQLGKKRYETDFLKGAGGENSTGISEGLSFSFEGKNYQWKRYNSPASYIDLKSFYGECPYSVVYAACEVESEKEQEVWLGTGSDDGIKVWLNGTLVWENQSNRFASVDEDLFPVSVKKGKNLLLVKIVQSTGGWGFYTRFVDARLRLAELTSMSLPEIVVEESNNNSLKIVIGDKSIYSVQGHRFECDVVITDSDGNTILSEKANIGQALECSLKDFKNGLYGVSAGFHLGNKILPLQEVTYYHGAKNIRLLGYTAKGDKKHLTIKVLNDNFKEIENAIEELPGGEYVFLRPDIQNVRFQVLIDVPSLGRRWFLADNQGKGYDFSSGSPVQLNLPLEALKSLADNLQNSLKYESELPKWYRDNLKEKIAGTGLAGLENNAASVYSGLERLSTCKYRVSVKSDLNIWAASSMEKISQDEALPVDQLDAVHVALAKHEYEAVQLILRPRKELKNLEIEAGPLTNEAGNVLDASNIAFNHVEYVEIKMASNANVTVVNGKMVDVGISPESFGTAGMWPDPLPPVREPFTATAGQNTPVWITVYAPAQQAGGIYRGQITIKSNGKAISEIPLEVEVFDFALPRETHTATAFGININENYHGKLNCDQRMKVWDQYVQLCSSHRVSPYSPHQYSNFSYTLQGNPKEAVLNFAAFDSAMAVYLDQDKLTSFNLGGLPGQIDGHARFTDEYNRLFRSIYSQVQEHLREKGWLDKAYWYWTDEPAKEAYADVKKGAELLKWACPDIRRLLTLHLEHAPVNYFYNYVNLWVPVMHWYDEQKARVRQKLGETAWWYVCCIPKGPYPGNFIDHPAINHRIRYWMMDKLGVQGDLYWRITYWDGHNPWKQTMSINDKGTGIWGNGDGILVYPPRREMSSVPVLEGPVTSIRFECIRDGLEDMEYLHLLSQLSASGQKQGNIAKLVLNDARDELVQSMTCYEQSTSLLQAMRFRAASAIVKSTP</sequence>
<evidence type="ECO:0000259" key="2">
    <source>
        <dbReference type="Pfam" id="PF22680"/>
    </source>
</evidence>
<dbReference type="AlphaFoldDB" id="A0A399SZI2"/>
<evidence type="ECO:0000313" key="3">
    <source>
        <dbReference type="EMBL" id="RIJ48022.1"/>
    </source>
</evidence>
<reference evidence="3 4" key="1">
    <citation type="submission" date="2018-08" db="EMBL/GenBank/DDBJ databases">
        <title>Pallidiluteibacterium maritimus gen. nov., sp. nov., isolated from coastal sediment.</title>
        <authorList>
            <person name="Zhou L.Y."/>
        </authorList>
    </citation>
    <scope>NUCLEOTIDE SEQUENCE [LARGE SCALE GENOMIC DNA]</scope>
    <source>
        <strain evidence="3 4">XSD2</strain>
    </source>
</reference>
<evidence type="ECO:0000259" key="1">
    <source>
        <dbReference type="Pfam" id="PF13320"/>
    </source>
</evidence>
<evidence type="ECO:0000313" key="4">
    <source>
        <dbReference type="Proteomes" id="UP000265926"/>
    </source>
</evidence>
<dbReference type="Pfam" id="PF22680">
    <property type="entry name" value="Glyco_hydro_123_N_2"/>
    <property type="match status" value="1"/>
</dbReference>
<dbReference type="EMBL" id="QWGR01000006">
    <property type="protein sequence ID" value="RIJ48022.1"/>
    <property type="molecule type" value="Genomic_DNA"/>
</dbReference>
<dbReference type="OrthoDB" id="903930at2"/>
<gene>
    <name evidence="3" type="ORF">D1614_12975</name>
</gene>
<keyword evidence="4" id="KW-1185">Reference proteome</keyword>
<dbReference type="Pfam" id="PF13320">
    <property type="entry name" value="GH123_cat"/>
    <property type="match status" value="1"/>
</dbReference>
<protein>
    <submittedName>
        <fullName evidence="3">DUF4091 domain-containing protein</fullName>
    </submittedName>
</protein>
<dbReference type="RefSeq" id="WP_119438368.1">
    <property type="nucleotide sequence ID" value="NZ_QWGR01000006.1"/>
</dbReference>
<dbReference type="Proteomes" id="UP000265926">
    <property type="component" value="Unassembled WGS sequence"/>
</dbReference>
<feature type="domain" description="Glycoside hydrolase 123 N-terminal" evidence="2">
    <location>
        <begin position="499"/>
        <end position="616"/>
    </location>
</feature>
<dbReference type="Gene3D" id="2.60.120.260">
    <property type="entry name" value="Galactose-binding domain-like"/>
    <property type="match status" value="1"/>
</dbReference>
<organism evidence="3 4">
    <name type="scientific">Maribellus luteus</name>
    <dbReference type="NCBI Taxonomy" id="2305463"/>
    <lineage>
        <taxon>Bacteria</taxon>
        <taxon>Pseudomonadati</taxon>
        <taxon>Bacteroidota</taxon>
        <taxon>Bacteroidia</taxon>
        <taxon>Marinilabiliales</taxon>
        <taxon>Prolixibacteraceae</taxon>
        <taxon>Maribellus</taxon>
    </lineage>
</organism>
<proteinExistence type="predicted"/>
<feature type="domain" description="Glycoside hydrolase 123 catalytic" evidence="1">
    <location>
        <begin position="648"/>
        <end position="955"/>
    </location>
</feature>
<name>A0A399SZI2_9BACT</name>
<dbReference type="InterPro" id="IPR025150">
    <property type="entry name" value="GH123_cat"/>
</dbReference>
<accession>A0A399SZI2</accession>
<comment type="caution">
    <text evidence="3">The sequence shown here is derived from an EMBL/GenBank/DDBJ whole genome shotgun (WGS) entry which is preliminary data.</text>
</comment>
<dbReference type="InterPro" id="IPR053850">
    <property type="entry name" value="Glyco_hydro_123_N_2"/>
</dbReference>